<protein>
    <recommendedName>
        <fullName evidence="4">BTB domain-containing protein</fullName>
    </recommendedName>
</protein>
<feature type="compositionally biased region" description="Polar residues" evidence="3">
    <location>
        <begin position="359"/>
        <end position="368"/>
    </location>
</feature>
<keyword evidence="6" id="KW-1185">Reference proteome</keyword>
<evidence type="ECO:0000313" key="5">
    <source>
        <dbReference type="EMBL" id="KAK7098958.1"/>
    </source>
</evidence>
<evidence type="ECO:0000256" key="2">
    <source>
        <dbReference type="ARBA" id="ARBA00022737"/>
    </source>
</evidence>
<evidence type="ECO:0000256" key="3">
    <source>
        <dbReference type="SAM" id="MobiDB-lite"/>
    </source>
</evidence>
<name>A0AAN9G800_9CAEN</name>
<feature type="region of interest" description="Disordered" evidence="3">
    <location>
        <begin position="130"/>
        <end position="161"/>
    </location>
</feature>
<feature type="compositionally biased region" description="Polar residues" evidence="3">
    <location>
        <begin position="233"/>
        <end position="242"/>
    </location>
</feature>
<dbReference type="Pfam" id="PF07707">
    <property type="entry name" value="BACK"/>
    <property type="match status" value="1"/>
</dbReference>
<feature type="region of interest" description="Disordered" evidence="3">
    <location>
        <begin position="233"/>
        <end position="375"/>
    </location>
</feature>
<dbReference type="EMBL" id="JBAMIC010000012">
    <property type="protein sequence ID" value="KAK7098958.1"/>
    <property type="molecule type" value="Genomic_DNA"/>
</dbReference>
<organism evidence="5 6">
    <name type="scientific">Littorina saxatilis</name>
    <dbReference type="NCBI Taxonomy" id="31220"/>
    <lineage>
        <taxon>Eukaryota</taxon>
        <taxon>Metazoa</taxon>
        <taxon>Spiralia</taxon>
        <taxon>Lophotrochozoa</taxon>
        <taxon>Mollusca</taxon>
        <taxon>Gastropoda</taxon>
        <taxon>Caenogastropoda</taxon>
        <taxon>Littorinimorpha</taxon>
        <taxon>Littorinoidea</taxon>
        <taxon>Littorinidae</taxon>
        <taxon>Littorina</taxon>
    </lineage>
</organism>
<dbReference type="PANTHER" id="PTHR45632:SF3">
    <property type="entry name" value="KELCH-LIKE PROTEIN 32"/>
    <property type="match status" value="1"/>
</dbReference>
<evidence type="ECO:0000256" key="1">
    <source>
        <dbReference type="ARBA" id="ARBA00022441"/>
    </source>
</evidence>
<dbReference type="InterPro" id="IPR011705">
    <property type="entry name" value="BACK"/>
</dbReference>
<dbReference type="Gene3D" id="1.25.40.420">
    <property type="match status" value="1"/>
</dbReference>
<dbReference type="CDD" id="cd18186">
    <property type="entry name" value="BTB_POZ_ZBTB_KLHL-like"/>
    <property type="match status" value="2"/>
</dbReference>
<dbReference type="InterPro" id="IPR006652">
    <property type="entry name" value="Kelch_1"/>
</dbReference>
<dbReference type="Proteomes" id="UP001374579">
    <property type="component" value="Unassembled WGS sequence"/>
</dbReference>
<dbReference type="Pfam" id="PF00651">
    <property type="entry name" value="BTB"/>
    <property type="match status" value="2"/>
</dbReference>
<evidence type="ECO:0000259" key="4">
    <source>
        <dbReference type="PROSITE" id="PS50097"/>
    </source>
</evidence>
<feature type="compositionally biased region" description="Basic and acidic residues" evidence="3">
    <location>
        <begin position="348"/>
        <end position="358"/>
    </location>
</feature>
<sequence>MSEWRLVQDHHKAARTRAIRDQALFWDTELHVQGEVFRCHRYVLAQSSDFFFHLFSAADFEGEPCRLSGAASTFAVETPPATGYFETPSVTNAVATPPVTNAVAAPPATADFAIPPVTADFAIPPVTGEVETPPVTGDIATPASTLSPTTTPASKLSATGDVATPASTTSAAEVHFSDVPARVTVHFPSAAGNGSTDSYSSVKEAYSNDQQHDTNRKLESLCLLGASCNTVTAPAVSGSETEPSVKQERESKLQKHISREQTEPSLSSGVDDNTNPFTSDTNLFTSDINPFTSGNSEPGSNISEYELPKDSESAVTREHNQTHYSHHTPRNIEEQLKPCENSSTETSAKTEVDSERITSKGSKQDASLTSNKNNSFSNVSLSSHSSFSTLSVEQDALAPSFHEDTESYKTNYSHVSTSSQSSFSTLSVEYDALTQSIHVDSERRSKQQETKTFVADPFDQSRSLSRGIDSFDQTRFFKADSLSQSGSLAWETDSYGENRFLRLDFVSPGAFRAILDAVYLGEDPVTTKNSVQLYKAARRLQIAGLAQHCEFAICDLLHRHQLNASKIIRDPEMSASSVITQAALDVLLTDFGPDSSKAEWFLELSPEILISALNDQRLNVRYEDEVYRALTNWYEHDPWSRERFMGVALTHIRLINLGKRTLVEEVLLHPLCSQQDRGEGGRKKSSGSDVSLRELVQRALAYHLLPDRRHDELLSCAMFRPSQASERVLLVLGDQSDKMYGFSFARRAWFKLAPPPQALGLGVAACTHGDDLYVSGGDKAATKSWRYRASTNKWKRLKDMKTGRRSHCSVSVGNCIFVLGGKDDKLFIQKDTLDSVEVFDLENKGQGWRVVTGGALPVPVRSMAAAVVGDNIYIFGGRTNGFQQTVDAIQCFDTITQQCSVVGHLPSPSCLARPFVAKKAVHLLETNGEILRFQPQHVGTEMNGFGPNKPNPSSAENYHHYQAKTDHQNGLHPPNVTSQLNDFSDTRNYSSVLSAEAVIKVGYVQSLSWKWYGVARNHEGTIYIVAGETGMPHNASAPKMSVVTLSDDDVPAFNGQARFVCPEKMSMCYVNCHVCIPKAFLVEKVV</sequence>
<feature type="domain" description="BTB" evidence="4">
    <location>
        <begin position="26"/>
        <end position="56"/>
    </location>
</feature>
<feature type="compositionally biased region" description="Low complexity" evidence="3">
    <location>
        <begin position="130"/>
        <end position="159"/>
    </location>
</feature>
<dbReference type="SUPFAM" id="SSF54695">
    <property type="entry name" value="POZ domain"/>
    <property type="match status" value="1"/>
</dbReference>
<dbReference type="InterPro" id="IPR011333">
    <property type="entry name" value="SKP1/BTB/POZ_sf"/>
</dbReference>
<dbReference type="AlphaFoldDB" id="A0AAN9G800"/>
<dbReference type="PROSITE" id="PS50097">
    <property type="entry name" value="BTB"/>
    <property type="match status" value="1"/>
</dbReference>
<dbReference type="Pfam" id="PF24681">
    <property type="entry name" value="Kelch_KLHDC2_KLHL20_DRC7"/>
    <property type="match status" value="1"/>
</dbReference>
<evidence type="ECO:0000313" key="6">
    <source>
        <dbReference type="Proteomes" id="UP001374579"/>
    </source>
</evidence>
<dbReference type="Gene3D" id="3.30.710.10">
    <property type="entry name" value="Potassium Channel Kv1.1, Chain A"/>
    <property type="match status" value="2"/>
</dbReference>
<dbReference type="SMART" id="SM00875">
    <property type="entry name" value="BACK"/>
    <property type="match status" value="1"/>
</dbReference>
<feature type="compositionally biased region" description="Polar residues" evidence="3">
    <location>
        <begin position="263"/>
        <end position="303"/>
    </location>
</feature>
<dbReference type="SUPFAM" id="SSF117281">
    <property type="entry name" value="Kelch motif"/>
    <property type="match status" value="1"/>
</dbReference>
<dbReference type="PANTHER" id="PTHR45632">
    <property type="entry name" value="LD33804P"/>
    <property type="match status" value="1"/>
</dbReference>
<proteinExistence type="predicted"/>
<gene>
    <name evidence="5" type="ORF">V1264_003168</name>
</gene>
<accession>A0AAN9G800</accession>
<reference evidence="5 6" key="1">
    <citation type="submission" date="2024-02" db="EMBL/GenBank/DDBJ databases">
        <title>Chromosome-scale genome assembly of the rough periwinkle Littorina saxatilis.</title>
        <authorList>
            <person name="De Jode A."/>
            <person name="Faria R."/>
            <person name="Formenti G."/>
            <person name="Sims Y."/>
            <person name="Smith T.P."/>
            <person name="Tracey A."/>
            <person name="Wood J.M.D."/>
            <person name="Zagrodzka Z.B."/>
            <person name="Johannesson K."/>
            <person name="Butlin R.K."/>
            <person name="Leder E.H."/>
        </authorList>
    </citation>
    <scope>NUCLEOTIDE SEQUENCE [LARGE SCALE GENOMIC DNA]</scope>
    <source>
        <strain evidence="5">Snail1</strain>
        <tissue evidence="5">Muscle</tissue>
    </source>
</reference>
<feature type="region of interest" description="Disordered" evidence="3">
    <location>
        <begin position="187"/>
        <end position="212"/>
    </location>
</feature>
<keyword evidence="1" id="KW-0880">Kelch repeat</keyword>
<dbReference type="SMART" id="SM00612">
    <property type="entry name" value="Kelch"/>
    <property type="match status" value="3"/>
</dbReference>
<keyword evidence="2" id="KW-0677">Repeat</keyword>
<feature type="compositionally biased region" description="Polar residues" evidence="3">
    <location>
        <begin position="192"/>
        <end position="201"/>
    </location>
</feature>
<dbReference type="InterPro" id="IPR000210">
    <property type="entry name" value="BTB/POZ_dom"/>
</dbReference>
<dbReference type="SMART" id="SM00225">
    <property type="entry name" value="BTB"/>
    <property type="match status" value="1"/>
</dbReference>
<feature type="compositionally biased region" description="Basic and acidic residues" evidence="3">
    <location>
        <begin position="306"/>
        <end position="321"/>
    </location>
</feature>
<feature type="compositionally biased region" description="Basic and acidic residues" evidence="3">
    <location>
        <begin position="243"/>
        <end position="262"/>
    </location>
</feature>
<comment type="caution">
    <text evidence="5">The sequence shown here is derived from an EMBL/GenBank/DDBJ whole genome shotgun (WGS) entry which is preliminary data.</text>
</comment>
<dbReference type="Gene3D" id="2.120.10.80">
    <property type="entry name" value="Kelch-type beta propeller"/>
    <property type="match status" value="1"/>
</dbReference>
<dbReference type="InterPro" id="IPR015915">
    <property type="entry name" value="Kelch-typ_b-propeller"/>
</dbReference>